<proteinExistence type="predicted"/>
<sequence length="362" mass="40992">MYPRLEIDLGILRENACTLRERCSLWNVHPVIVTKGFLADPVLARMLWDLGFSSFADSNLPNLLRLRRLFGSQAELFLIRLPMSWELEILSEYAISPFVSHIEVLENLEAIARKTKRPSSVVLAVEGGDGREGFLFEELPQTLEVLRRLFWVSLRGIATTLACLSGVLPDREVVERLLWVKRFFAEELQKEVVLSVGGTTFLSLWEEGRPPEGVDEVRFGEALLFGSDISRRRNIPWLKQGAFAILAEVVEVRVKEPLQGKALGYDAFGRPCALQASGPRRRILVALGKQDVDEEQLYFDDERVTIVGATSNYLVLDVEESQRPYRVGDVISFRAGYGAVLRAFLSPYVEKVYREKMGEGRT</sequence>
<evidence type="ECO:0000259" key="4">
    <source>
        <dbReference type="Pfam" id="PF01168"/>
    </source>
</evidence>
<keyword evidence="2" id="KW-0663">Pyridoxal phosphate</keyword>
<evidence type="ECO:0000313" key="5">
    <source>
        <dbReference type="EMBL" id="HGI30367.1"/>
    </source>
</evidence>
<dbReference type="AlphaFoldDB" id="A0A7V3YG25"/>
<dbReference type="PANTHER" id="PTHR30511:SF3">
    <property type="entry name" value="LYSINE RACEMASE"/>
    <property type="match status" value="1"/>
</dbReference>
<evidence type="ECO:0000256" key="1">
    <source>
        <dbReference type="ARBA" id="ARBA00001933"/>
    </source>
</evidence>
<dbReference type="GO" id="GO:0030170">
    <property type="term" value="F:pyridoxal phosphate binding"/>
    <property type="evidence" value="ECO:0007669"/>
    <property type="project" value="TreeGrafter"/>
</dbReference>
<keyword evidence="3" id="KW-0413">Isomerase</keyword>
<dbReference type="InterPro" id="IPR001608">
    <property type="entry name" value="Ala_racemase_N"/>
</dbReference>
<dbReference type="SUPFAM" id="SSF51419">
    <property type="entry name" value="PLP-binding barrel"/>
    <property type="match status" value="1"/>
</dbReference>
<dbReference type="PANTHER" id="PTHR30511">
    <property type="entry name" value="ALANINE RACEMASE"/>
    <property type="match status" value="1"/>
</dbReference>
<dbReference type="EMBL" id="DTFV01000053">
    <property type="protein sequence ID" value="HGI30367.1"/>
    <property type="molecule type" value="Genomic_DNA"/>
</dbReference>
<protein>
    <recommendedName>
        <fullName evidence="4">Alanine racemase N-terminal domain-containing protein</fullName>
    </recommendedName>
</protein>
<dbReference type="InterPro" id="IPR029066">
    <property type="entry name" value="PLP-binding_barrel"/>
</dbReference>
<dbReference type="Pfam" id="PF01168">
    <property type="entry name" value="Ala_racemase_N"/>
    <property type="match status" value="1"/>
</dbReference>
<name>A0A7V3YG25_9BACT</name>
<dbReference type="GO" id="GO:0008784">
    <property type="term" value="F:alanine racemase activity"/>
    <property type="evidence" value="ECO:0007669"/>
    <property type="project" value="TreeGrafter"/>
</dbReference>
<dbReference type="GO" id="GO:0005829">
    <property type="term" value="C:cytosol"/>
    <property type="evidence" value="ECO:0007669"/>
    <property type="project" value="TreeGrafter"/>
</dbReference>
<dbReference type="Gene3D" id="3.20.20.10">
    <property type="entry name" value="Alanine racemase"/>
    <property type="match status" value="1"/>
</dbReference>
<feature type="domain" description="Alanine racemase N-terminal" evidence="4">
    <location>
        <begin position="7"/>
        <end position="226"/>
    </location>
</feature>
<comment type="caution">
    <text evidence="5">The sequence shown here is derived from an EMBL/GenBank/DDBJ whole genome shotgun (WGS) entry which is preliminary data.</text>
</comment>
<comment type="cofactor">
    <cofactor evidence="1">
        <name>pyridoxal 5'-phosphate</name>
        <dbReference type="ChEBI" id="CHEBI:597326"/>
    </cofactor>
</comment>
<evidence type="ECO:0000256" key="2">
    <source>
        <dbReference type="ARBA" id="ARBA00022898"/>
    </source>
</evidence>
<dbReference type="InterPro" id="IPR000821">
    <property type="entry name" value="Ala_racemase"/>
</dbReference>
<gene>
    <name evidence="5" type="ORF">ENV30_03555</name>
</gene>
<evidence type="ECO:0000256" key="3">
    <source>
        <dbReference type="ARBA" id="ARBA00023235"/>
    </source>
</evidence>
<accession>A0A7V3YG25</accession>
<reference evidence="5" key="1">
    <citation type="journal article" date="2020" name="mSystems">
        <title>Genome- and Community-Level Interaction Insights into Carbon Utilization and Element Cycling Functions of Hydrothermarchaeota in Hydrothermal Sediment.</title>
        <authorList>
            <person name="Zhou Z."/>
            <person name="Liu Y."/>
            <person name="Xu W."/>
            <person name="Pan J."/>
            <person name="Luo Z.H."/>
            <person name="Li M."/>
        </authorList>
    </citation>
    <scope>NUCLEOTIDE SEQUENCE [LARGE SCALE GENOMIC DNA]</scope>
    <source>
        <strain evidence="5">SpSt-747</strain>
    </source>
</reference>
<organism evidence="5">
    <name type="scientific">Candidatus Caldatribacterium californiense</name>
    <dbReference type="NCBI Taxonomy" id="1454726"/>
    <lineage>
        <taxon>Bacteria</taxon>
        <taxon>Pseudomonadati</taxon>
        <taxon>Atribacterota</taxon>
        <taxon>Atribacteria</taxon>
        <taxon>Atribacterales</taxon>
        <taxon>Candidatus Caldatribacteriaceae</taxon>
        <taxon>Candidatus Caldatribacterium</taxon>
    </lineage>
</organism>